<keyword evidence="2" id="KW-1133">Transmembrane helix</keyword>
<feature type="region of interest" description="Disordered" evidence="1">
    <location>
        <begin position="98"/>
        <end position="143"/>
    </location>
</feature>
<dbReference type="Pfam" id="PF03413">
    <property type="entry name" value="PepSY"/>
    <property type="match status" value="2"/>
</dbReference>
<protein>
    <recommendedName>
        <fullName evidence="3">PepSY domain-containing protein</fullName>
    </recommendedName>
</protein>
<dbReference type="InterPro" id="IPR025711">
    <property type="entry name" value="PepSY"/>
</dbReference>
<dbReference type="Gene3D" id="3.10.450.40">
    <property type="match status" value="2"/>
</dbReference>
<evidence type="ECO:0000313" key="5">
    <source>
        <dbReference type="Proteomes" id="UP001500740"/>
    </source>
</evidence>
<feature type="domain" description="PepSY" evidence="3">
    <location>
        <begin position="147"/>
        <end position="201"/>
    </location>
</feature>
<organism evidence="4 5">
    <name type="scientific">Alkalibacillus silvisoli</name>
    <dbReference type="NCBI Taxonomy" id="392823"/>
    <lineage>
        <taxon>Bacteria</taxon>
        <taxon>Bacillati</taxon>
        <taxon>Bacillota</taxon>
        <taxon>Bacilli</taxon>
        <taxon>Bacillales</taxon>
        <taxon>Bacillaceae</taxon>
        <taxon>Alkalibacillus</taxon>
    </lineage>
</organism>
<dbReference type="Proteomes" id="UP001500740">
    <property type="component" value="Unassembled WGS sequence"/>
</dbReference>
<evidence type="ECO:0000256" key="2">
    <source>
        <dbReference type="SAM" id="Phobius"/>
    </source>
</evidence>
<name>A0ABN0ZPI2_9BACI</name>
<keyword evidence="2" id="KW-0812">Transmembrane</keyword>
<reference evidence="4 5" key="1">
    <citation type="journal article" date="2019" name="Int. J. Syst. Evol. Microbiol.">
        <title>The Global Catalogue of Microorganisms (GCM) 10K type strain sequencing project: providing services to taxonomists for standard genome sequencing and annotation.</title>
        <authorList>
            <consortium name="The Broad Institute Genomics Platform"/>
            <consortium name="The Broad Institute Genome Sequencing Center for Infectious Disease"/>
            <person name="Wu L."/>
            <person name="Ma J."/>
        </authorList>
    </citation>
    <scope>NUCLEOTIDE SEQUENCE [LARGE SCALE GENOMIC DNA]</scope>
    <source>
        <strain evidence="4 5">JCM 14193</strain>
    </source>
</reference>
<evidence type="ECO:0000313" key="4">
    <source>
        <dbReference type="EMBL" id="GAA0453278.1"/>
    </source>
</evidence>
<comment type="caution">
    <text evidence="4">The sequence shown here is derived from an EMBL/GenBank/DDBJ whole genome shotgun (WGS) entry which is preliminary data.</text>
</comment>
<keyword evidence="2" id="KW-0472">Membrane</keyword>
<evidence type="ECO:0000259" key="3">
    <source>
        <dbReference type="Pfam" id="PF03413"/>
    </source>
</evidence>
<sequence length="289" mass="33513">MVNMKQNQITWLIIGTIMTVIIFIIAQQFVFSTASAEQLSQQEAERQVNERFQGKITEVRETNSHYEFEIELKTGVYRVLVEKENGYIDRVIREEIYEGEQQENEEVEEEQSPEESDPGALQEDNDEEIEEEPQEDEEANEDEPTILSYEEMTTIALNEQSGEVTYLELVESEQPYYEITVEDDEMIYEMMIDAYEGSVLSLESERKTPETVVTEEEAIEIGLSEIEGDVLEIDLREVDGGLYYFITIAINEEEQATAQINAFSGEIHSVAFDEREIEEEDEEEEEEEE</sequence>
<gene>
    <name evidence="4" type="ORF">GCM10008935_04980</name>
</gene>
<proteinExistence type="predicted"/>
<evidence type="ECO:0000256" key="1">
    <source>
        <dbReference type="SAM" id="MobiDB-lite"/>
    </source>
</evidence>
<keyword evidence="5" id="KW-1185">Reference proteome</keyword>
<accession>A0ABN0ZPI2</accession>
<feature type="transmembrane region" description="Helical" evidence="2">
    <location>
        <begin position="12"/>
        <end position="31"/>
    </location>
</feature>
<feature type="domain" description="PepSY" evidence="3">
    <location>
        <begin position="213"/>
        <end position="267"/>
    </location>
</feature>
<dbReference type="EMBL" id="BAAACZ010000005">
    <property type="protein sequence ID" value="GAA0453278.1"/>
    <property type="molecule type" value="Genomic_DNA"/>
</dbReference>